<dbReference type="Pfam" id="PF13620">
    <property type="entry name" value="CarboxypepD_reg"/>
    <property type="match status" value="1"/>
</dbReference>
<gene>
    <name evidence="9" type="ORF">SPHI_15540</name>
</gene>
<dbReference type="RefSeq" id="WP_076744304.1">
    <property type="nucleotide sequence ID" value="NZ_MPSB01000005.1"/>
</dbReference>
<dbReference type="InterPro" id="IPR057601">
    <property type="entry name" value="Oar-like_b-barrel"/>
</dbReference>
<keyword evidence="7" id="KW-0732">Signal</keyword>
<keyword evidence="6" id="KW-0998">Cell outer membrane</keyword>
<dbReference type="AlphaFoldDB" id="A0A1V2EV32"/>
<dbReference type="PANTHER" id="PTHR30069:SF46">
    <property type="entry name" value="OAR PROTEIN"/>
    <property type="match status" value="1"/>
</dbReference>
<organism evidence="9 10">
    <name type="scientific">Sphingomonas jeddahensis</name>
    <dbReference type="NCBI Taxonomy" id="1915074"/>
    <lineage>
        <taxon>Bacteria</taxon>
        <taxon>Pseudomonadati</taxon>
        <taxon>Pseudomonadota</taxon>
        <taxon>Alphaproteobacteria</taxon>
        <taxon>Sphingomonadales</taxon>
        <taxon>Sphingomonadaceae</taxon>
        <taxon>Sphingomonas</taxon>
    </lineage>
</organism>
<evidence type="ECO:0000256" key="4">
    <source>
        <dbReference type="ARBA" id="ARBA00022692"/>
    </source>
</evidence>
<dbReference type="Proteomes" id="UP000188729">
    <property type="component" value="Unassembled WGS sequence"/>
</dbReference>
<dbReference type="GO" id="GO:0009279">
    <property type="term" value="C:cell outer membrane"/>
    <property type="evidence" value="ECO:0007669"/>
    <property type="project" value="UniProtKB-SubCell"/>
</dbReference>
<dbReference type="GO" id="GO:0044718">
    <property type="term" value="P:siderophore transmembrane transport"/>
    <property type="evidence" value="ECO:0007669"/>
    <property type="project" value="TreeGrafter"/>
</dbReference>
<keyword evidence="10" id="KW-1185">Reference proteome</keyword>
<feature type="signal peptide" evidence="7">
    <location>
        <begin position="1"/>
        <end position="22"/>
    </location>
</feature>
<evidence type="ECO:0000256" key="3">
    <source>
        <dbReference type="ARBA" id="ARBA00022452"/>
    </source>
</evidence>
<dbReference type="InterPro" id="IPR036942">
    <property type="entry name" value="Beta-barrel_TonB_sf"/>
</dbReference>
<evidence type="ECO:0000256" key="5">
    <source>
        <dbReference type="ARBA" id="ARBA00023136"/>
    </source>
</evidence>
<dbReference type="PANTHER" id="PTHR30069">
    <property type="entry name" value="TONB-DEPENDENT OUTER MEMBRANE RECEPTOR"/>
    <property type="match status" value="1"/>
</dbReference>
<keyword evidence="5" id="KW-0472">Membrane</keyword>
<dbReference type="Gene3D" id="2.170.130.10">
    <property type="entry name" value="TonB-dependent receptor, plug domain"/>
    <property type="match status" value="1"/>
</dbReference>
<dbReference type="SUPFAM" id="SSF56935">
    <property type="entry name" value="Porins"/>
    <property type="match status" value="1"/>
</dbReference>
<dbReference type="EMBL" id="MPSB01000005">
    <property type="protein sequence ID" value="ONF96325.1"/>
    <property type="molecule type" value="Genomic_DNA"/>
</dbReference>
<evidence type="ECO:0000313" key="10">
    <source>
        <dbReference type="Proteomes" id="UP000188729"/>
    </source>
</evidence>
<dbReference type="InterPro" id="IPR013783">
    <property type="entry name" value="Ig-like_fold"/>
</dbReference>
<feature type="domain" description="TonB-dependent transporter Oar-like beta-barrel" evidence="8">
    <location>
        <begin position="347"/>
        <end position="1016"/>
    </location>
</feature>
<dbReference type="InterPro" id="IPR037066">
    <property type="entry name" value="Plug_dom_sf"/>
</dbReference>
<feature type="domain" description="TonB-dependent transporter Oar-like beta-barrel" evidence="8">
    <location>
        <begin position="243"/>
        <end position="319"/>
    </location>
</feature>
<feature type="chain" id="PRO_5012098287" evidence="7">
    <location>
        <begin position="23"/>
        <end position="1095"/>
    </location>
</feature>
<dbReference type="Pfam" id="PF25183">
    <property type="entry name" value="OMP_b-brl_4"/>
    <property type="match status" value="2"/>
</dbReference>
<name>A0A1V2EV32_9SPHN</name>
<comment type="subcellular location">
    <subcellularLocation>
        <location evidence="1">Cell outer membrane</location>
        <topology evidence="1">Multi-pass membrane protein</topology>
    </subcellularLocation>
</comment>
<evidence type="ECO:0000256" key="2">
    <source>
        <dbReference type="ARBA" id="ARBA00022448"/>
    </source>
</evidence>
<evidence type="ECO:0000256" key="7">
    <source>
        <dbReference type="SAM" id="SignalP"/>
    </source>
</evidence>
<evidence type="ECO:0000256" key="6">
    <source>
        <dbReference type="ARBA" id="ARBA00023237"/>
    </source>
</evidence>
<protein>
    <submittedName>
        <fullName evidence="9">Cna protein B-type domain protein</fullName>
    </submittedName>
</protein>
<dbReference type="Gene3D" id="2.40.170.20">
    <property type="entry name" value="TonB-dependent receptor, beta-barrel domain"/>
    <property type="match status" value="1"/>
</dbReference>
<proteinExistence type="predicted"/>
<comment type="caution">
    <text evidence="9">The sequence shown here is derived from an EMBL/GenBank/DDBJ whole genome shotgun (WGS) entry which is preliminary data.</text>
</comment>
<dbReference type="SUPFAM" id="SSF49478">
    <property type="entry name" value="Cna protein B-type domain"/>
    <property type="match status" value="1"/>
</dbReference>
<dbReference type="OrthoDB" id="9768147at2"/>
<accession>A0A1V2EV32</accession>
<keyword evidence="3" id="KW-1134">Transmembrane beta strand</keyword>
<sequence>MRHNLFLGAAVVALIAPAGAMAQETTSTIRGSVSAAGAPVAGATVTVIDTGTNRRTTTTTDANGAYSVGNLRPGGPYSIEVASASGGSTVTDVFTVVGQPYDLPIDLASSEAGDDIVVTASALSRGGVTSDGPQTVLTQREIGRVASINRDIRDLARRDPFARFEETAGGGRSISFAGINPRYNRFSIDGVVVSDNFGLNPDANPTRRGPVPLDSIGQFSTSVAPYDVRQGNFLGGAIDAILTTGTNEFHGNAFYSQNTDGLTGERIGRGIDTNLDFKSETYGATLSGPLIKDKLFFMISGEKNTEGNPLSPTPGQVPGLTQGLIDTVAGVANSVYGFDAGTPLLTSTEKDEKIVGKITWNINDDHRLSLSYINAYDEANFLQNSSTSNSQPSYGLSSNAYKATELLRAGIAQLNSQWTEAFSTEARFLYKSYERGALSLNGNEFAQFGVCTDATSGGAANQCTNGAARLFFGPDSSRQSNEFYTDTYSGSVLARLNMNGHDLRAFAQYDEIRVFNLFLQNTTGNYYFDSLADFQSRRANSVTFQRPASGDVNDAAADFKYRQYTFGIQDDWQITDRLNASFGMRYDLFDAANDIPFNAGFQQRYGFPNTKNFKGIGLFQPRIGVNWEPIDDVKLRGGFGIFGGGTPDVYLSNSYSNAGAGVGGVGINSVNIQRTATGFTVNGGFLDPAVGAAILNNVSGSSIPTQLQGLIPNTGANPLANINALDRDFRIPSVYKATLSADWTPRDFLGGGWRFGADYYFSRTKDSIQFVDYRSTQIGTLPDGRPRFGPLPSVGTNTNTDIVLRNGDRGRSHVGVVRVDKTFDFGLMLNFAYSLQDVKDETPATSSTAGSNYANGAFFGDRAAYGTANDQVAWAFKYGVGFDRALFGDARTIVQLFGETQAGRPYSYTMEDFGSTQRSAVFGLTGRDDRHLLYVPQAGGDALVSYDSQATQDAVESLINDSVLKKYRGKIAPRNVARARAYTRIDLHLEQEIPTFLGNSKLSVFADIQNVPNLLNKNWGGFRQAVFPYIEDVVRVQCLSAAVPTGTAPGTGQINTSTNQPCAQYRYSGAVRPNDAAPEIRPSLYFIRLGARFKF</sequence>
<evidence type="ECO:0000313" key="9">
    <source>
        <dbReference type="EMBL" id="ONF96325.1"/>
    </source>
</evidence>
<dbReference type="GO" id="GO:0015344">
    <property type="term" value="F:siderophore uptake transmembrane transporter activity"/>
    <property type="evidence" value="ECO:0007669"/>
    <property type="project" value="TreeGrafter"/>
</dbReference>
<keyword evidence="2" id="KW-0813">Transport</keyword>
<dbReference type="InterPro" id="IPR039426">
    <property type="entry name" value="TonB-dep_rcpt-like"/>
</dbReference>
<dbReference type="Gene3D" id="2.60.40.10">
    <property type="entry name" value="Immunoglobulins"/>
    <property type="match status" value="1"/>
</dbReference>
<keyword evidence="4" id="KW-0812">Transmembrane</keyword>
<reference evidence="9 10" key="1">
    <citation type="submission" date="2016-11" db="EMBL/GenBank/DDBJ databases">
        <title>Genome sequence of Sphingomonas jeddahensis G39.</title>
        <authorList>
            <person name="Poehlein A."/>
            <person name="Wuebbeler J.H."/>
            <person name="Steinbuechel A."/>
            <person name="Daniel R."/>
        </authorList>
    </citation>
    <scope>NUCLEOTIDE SEQUENCE [LARGE SCALE GENOMIC DNA]</scope>
    <source>
        <strain evidence="9 10">G39</strain>
    </source>
</reference>
<dbReference type="STRING" id="1915074.SPHI_15540"/>
<evidence type="ECO:0000256" key="1">
    <source>
        <dbReference type="ARBA" id="ARBA00004571"/>
    </source>
</evidence>
<evidence type="ECO:0000259" key="8">
    <source>
        <dbReference type="Pfam" id="PF25183"/>
    </source>
</evidence>